<proteinExistence type="predicted"/>
<dbReference type="InterPro" id="IPR051604">
    <property type="entry name" value="Ergot_Alk_Oxidoreductase"/>
</dbReference>
<comment type="caution">
    <text evidence="1">The sequence shown here is derived from an EMBL/GenBank/DDBJ whole genome shotgun (WGS) entry which is preliminary data.</text>
</comment>
<name>A0A8H3NNG7_9EURO</name>
<dbReference type="Gene3D" id="3.40.50.720">
    <property type="entry name" value="NAD(P)-binding Rossmann-like Domain"/>
    <property type="match status" value="1"/>
</dbReference>
<dbReference type="Proteomes" id="UP000465221">
    <property type="component" value="Unassembled WGS sequence"/>
</dbReference>
<reference evidence="1 2" key="1">
    <citation type="submission" date="2020-01" db="EMBL/GenBank/DDBJ databases">
        <title>Draft genome sequence of Aspergillus udagawae IFM 46972.</title>
        <authorList>
            <person name="Takahashi H."/>
            <person name="Yaguchi T."/>
        </authorList>
    </citation>
    <scope>NUCLEOTIDE SEQUENCE [LARGE SCALE GENOMIC DNA]</scope>
    <source>
        <strain evidence="1 2">IFM 46972</strain>
    </source>
</reference>
<gene>
    <name evidence="1" type="ORF">IFM46972_04449</name>
</gene>
<evidence type="ECO:0000313" key="2">
    <source>
        <dbReference type="Proteomes" id="UP000465221"/>
    </source>
</evidence>
<dbReference type="InterPro" id="IPR036291">
    <property type="entry name" value="NAD(P)-bd_dom_sf"/>
</dbReference>
<sequence length="224" mass="25049">MISQLTTWSTGKWLLLTGGTGKTSIRLARFLQNANIPFLLASRRGSAAAPPGMPAVTFNWFDKSTWERPFRCQFVESVSMLAIYLMEPLEPEPWKPLIDARGNHAVVRYGLVAGTSAEPGKPGMGMVWQHFLDNEIDYSVLRPSWFTENLSEETPCAVIRNQSKIYTACGDGKTPVISVIDIAALAFRALTDPQSHNCDNHILWDQSFLLMIRSSTREADCNLR</sequence>
<organism evidence="1 2">
    <name type="scientific">Aspergillus udagawae</name>
    <dbReference type="NCBI Taxonomy" id="91492"/>
    <lineage>
        <taxon>Eukaryota</taxon>
        <taxon>Fungi</taxon>
        <taxon>Dikarya</taxon>
        <taxon>Ascomycota</taxon>
        <taxon>Pezizomycotina</taxon>
        <taxon>Eurotiomycetes</taxon>
        <taxon>Eurotiomycetidae</taxon>
        <taxon>Eurotiales</taxon>
        <taxon>Aspergillaceae</taxon>
        <taxon>Aspergillus</taxon>
        <taxon>Aspergillus subgen. Fumigati</taxon>
    </lineage>
</organism>
<accession>A0A8H3NNG7</accession>
<evidence type="ECO:0008006" key="3">
    <source>
        <dbReference type="Google" id="ProtNLM"/>
    </source>
</evidence>
<dbReference type="PANTHER" id="PTHR43162">
    <property type="match status" value="1"/>
</dbReference>
<dbReference type="AlphaFoldDB" id="A0A8H3NNG7"/>
<dbReference type="Gene3D" id="3.90.25.10">
    <property type="entry name" value="UDP-galactose 4-epimerase, domain 1"/>
    <property type="match status" value="1"/>
</dbReference>
<dbReference type="SUPFAM" id="SSF51735">
    <property type="entry name" value="NAD(P)-binding Rossmann-fold domains"/>
    <property type="match status" value="1"/>
</dbReference>
<protein>
    <recommendedName>
        <fullName evidence="3">NAD(P)-binding domain-containing protein</fullName>
    </recommendedName>
</protein>
<dbReference type="EMBL" id="BLKC01000025">
    <property type="protein sequence ID" value="GFF35115.1"/>
    <property type="molecule type" value="Genomic_DNA"/>
</dbReference>
<evidence type="ECO:0000313" key="1">
    <source>
        <dbReference type="EMBL" id="GFF35115.1"/>
    </source>
</evidence>
<dbReference type="PANTHER" id="PTHR43162:SF1">
    <property type="entry name" value="PRESTALK A DIFFERENTIATION PROTEIN A"/>
    <property type="match status" value="1"/>
</dbReference>